<name>A0A3Q9F2K5_9STRE</name>
<dbReference type="EMBL" id="CP034543">
    <property type="protein sequence ID" value="AZQ41750.1"/>
    <property type="molecule type" value="Genomic_DNA"/>
</dbReference>
<protein>
    <submittedName>
        <fullName evidence="1">Uncharacterized protein</fullName>
    </submittedName>
</protein>
<accession>A0A3Q9F2K5</accession>
<evidence type="ECO:0000313" key="2">
    <source>
        <dbReference type="Proteomes" id="UP000272924"/>
    </source>
</evidence>
<sequence length="340" mass="40571">MIAISCIKENIFYVRINNLQKIKDAENILVRKVTVGCFDTKLHQYFYKRLLACMIILKNSKKFQEDYPNLFDDIIERKDDFANYPDSLEDLTKIDDYIKYKKNRIDNIEVSKPVAYLLFMLISFYNLNGLLNDFYLMFNRTFAYEKEQLVIQNLDSLLKDDFLLSMLIFGLDELGLHEDSSEYFESLQAKYIEKSNFYQKVIQEKELIVSESFKKSVNIKEFLIEDDDKIRLRENEVFENLKNMTREERAQTEELILSLFVFNISPKLRQEIEEKSYLSSQISSKSLSLEEAIQKTHLRKDLEEYQWIQPLERAYRYIDQDIAVLFANKDISCKLIPFFP</sequence>
<reference evidence="2" key="1">
    <citation type="submission" date="2018-12" db="EMBL/GenBank/DDBJ databases">
        <title>Genome sequencing of Streptococcus sp. KCOM 2412 (= ChDC F135).</title>
        <authorList>
            <person name="Kook J.-K."/>
            <person name="Park S.-N."/>
            <person name="Lim Y.K."/>
        </authorList>
    </citation>
    <scope>NUCLEOTIDE SEQUENCE [LARGE SCALE GENOMIC DNA]</scope>
    <source>
        <strain evidence="2">KCOM 2412</strain>
    </source>
</reference>
<proteinExistence type="predicted"/>
<dbReference type="KEGG" id="spei:EHW89_04455"/>
<organism evidence="1 2">
    <name type="scientific">Streptococcus periodonticum</name>
    <dbReference type="NCBI Taxonomy" id="2490633"/>
    <lineage>
        <taxon>Bacteria</taxon>
        <taxon>Bacillati</taxon>
        <taxon>Bacillota</taxon>
        <taxon>Bacilli</taxon>
        <taxon>Lactobacillales</taxon>
        <taxon>Streptococcaceae</taxon>
        <taxon>Streptococcus</taxon>
    </lineage>
</organism>
<dbReference type="AlphaFoldDB" id="A0A3Q9F2K5"/>
<dbReference type="RefSeq" id="WP_126466907.1">
    <property type="nucleotide sequence ID" value="NZ_CP034543.1"/>
</dbReference>
<dbReference type="Proteomes" id="UP000272924">
    <property type="component" value="Chromosome"/>
</dbReference>
<gene>
    <name evidence="1" type="ORF">EHW89_04455</name>
</gene>
<keyword evidence="2" id="KW-1185">Reference proteome</keyword>
<evidence type="ECO:0000313" key="1">
    <source>
        <dbReference type="EMBL" id="AZQ41750.1"/>
    </source>
</evidence>